<evidence type="ECO:0000256" key="1">
    <source>
        <dbReference type="SAM" id="MobiDB-lite"/>
    </source>
</evidence>
<reference evidence="3" key="1">
    <citation type="submission" date="2016-11" db="UniProtKB">
        <authorList>
            <consortium name="WormBaseParasite"/>
        </authorList>
    </citation>
    <scope>IDENTIFICATION</scope>
</reference>
<dbReference type="Proteomes" id="UP000095280">
    <property type="component" value="Unplaced"/>
</dbReference>
<keyword evidence="2" id="KW-1185">Reference proteome</keyword>
<dbReference type="AlphaFoldDB" id="A0A1I8IY12"/>
<organism evidence="2 3">
    <name type="scientific">Macrostomum lignano</name>
    <dbReference type="NCBI Taxonomy" id="282301"/>
    <lineage>
        <taxon>Eukaryota</taxon>
        <taxon>Metazoa</taxon>
        <taxon>Spiralia</taxon>
        <taxon>Lophotrochozoa</taxon>
        <taxon>Platyhelminthes</taxon>
        <taxon>Rhabditophora</taxon>
        <taxon>Macrostomorpha</taxon>
        <taxon>Macrostomida</taxon>
        <taxon>Macrostomidae</taxon>
        <taxon>Macrostomum</taxon>
    </lineage>
</organism>
<evidence type="ECO:0000313" key="3">
    <source>
        <dbReference type="WBParaSite" id="maker-uti_cns_0038207-snap-gene-0.4-mRNA-1"/>
    </source>
</evidence>
<feature type="compositionally biased region" description="Basic residues" evidence="1">
    <location>
        <begin position="145"/>
        <end position="155"/>
    </location>
</feature>
<evidence type="ECO:0000313" key="2">
    <source>
        <dbReference type="Proteomes" id="UP000095280"/>
    </source>
</evidence>
<proteinExistence type="predicted"/>
<name>A0A1I8IY12_9PLAT</name>
<accession>A0A1I8IY12</accession>
<protein>
    <submittedName>
        <fullName evidence="3">PIPK domain-containing protein</fullName>
    </submittedName>
</protein>
<dbReference type="WBParaSite" id="maker-uti_cns_0038207-snap-gene-0.4-mRNA-1">
    <property type="protein sequence ID" value="maker-uti_cns_0038207-snap-gene-0.4-mRNA-1"/>
    <property type="gene ID" value="maker-uti_cns_0038207-snap-gene-0.4"/>
</dbReference>
<sequence length="182" mass="21055">HEDSGASPDWCWRLQRDGEPLLDGRLRRRNKGELGKGCCLPTQWEDARQQGRLDYPGKKVAARTMSLLQERLSGYYTTRTVADFNAKKAYFIYKDKCKTFKLRRTTSDWRPKKMKSDVEVASLVEDDFLRQMMDLIDGQHGAGNGRRRERPRPLRRSGQASLASPPRWRWRQTSPCGGHGKT</sequence>
<feature type="region of interest" description="Disordered" evidence="1">
    <location>
        <begin position="136"/>
        <end position="182"/>
    </location>
</feature>